<sequence length="72" mass="7989">ENHQKVIMEAGKYTQELNAALSADAEAKVLEELKADGCNVVEVTDLAPWQEACSKVIEENTPAPSLFDHYVW</sequence>
<name>A0AAW5JXS1_9FIRM</name>
<dbReference type="EMBL" id="JANFYS010000348">
    <property type="protein sequence ID" value="MCQ4772069.1"/>
    <property type="molecule type" value="Genomic_DNA"/>
</dbReference>
<organism evidence="1 2">
    <name type="scientific">Intestinimonas massiliensis</name>
    <name type="common">ex Afouda et al. 2020</name>
    <dbReference type="NCBI Taxonomy" id="1673721"/>
    <lineage>
        <taxon>Bacteria</taxon>
        <taxon>Bacillati</taxon>
        <taxon>Bacillota</taxon>
        <taxon>Clostridia</taxon>
        <taxon>Eubacteriales</taxon>
        <taxon>Intestinimonas</taxon>
    </lineage>
</organism>
<dbReference type="InterPro" id="IPR038404">
    <property type="entry name" value="TRAP_DctP_sf"/>
</dbReference>
<feature type="non-terminal residue" evidence="1">
    <location>
        <position position="1"/>
    </location>
</feature>
<accession>A0AAW5JXS1</accession>
<protein>
    <recommendedName>
        <fullName evidence="3">C4-dicarboxylate ABC transporter substrate-binding protein</fullName>
    </recommendedName>
</protein>
<comment type="caution">
    <text evidence="1">The sequence shown here is derived from an EMBL/GenBank/DDBJ whole genome shotgun (WGS) entry which is preliminary data.</text>
</comment>
<gene>
    <name evidence="1" type="ORF">NE579_16865</name>
</gene>
<evidence type="ECO:0000313" key="2">
    <source>
        <dbReference type="Proteomes" id="UP001204562"/>
    </source>
</evidence>
<proteinExistence type="predicted"/>
<reference evidence="1" key="1">
    <citation type="submission" date="2022-06" db="EMBL/GenBank/DDBJ databases">
        <title>Isolation of gut microbiota from human fecal samples.</title>
        <authorList>
            <person name="Pamer E.G."/>
            <person name="Barat B."/>
            <person name="Waligurski E."/>
            <person name="Medina S."/>
            <person name="Paddock L."/>
            <person name="Mostad J."/>
        </authorList>
    </citation>
    <scope>NUCLEOTIDE SEQUENCE</scope>
    <source>
        <strain evidence="1">DFI.9.91</strain>
    </source>
</reference>
<evidence type="ECO:0008006" key="3">
    <source>
        <dbReference type="Google" id="ProtNLM"/>
    </source>
</evidence>
<dbReference type="AlphaFoldDB" id="A0AAW5JXS1"/>
<evidence type="ECO:0000313" key="1">
    <source>
        <dbReference type="EMBL" id="MCQ4772069.1"/>
    </source>
</evidence>
<dbReference type="Proteomes" id="UP001204562">
    <property type="component" value="Unassembled WGS sequence"/>
</dbReference>
<dbReference type="Gene3D" id="3.40.190.170">
    <property type="entry name" value="Bacterial extracellular solute-binding protein, family 7"/>
    <property type="match status" value="1"/>
</dbReference>